<feature type="transmembrane region" description="Helical" evidence="11">
    <location>
        <begin position="12"/>
        <end position="37"/>
    </location>
</feature>
<dbReference type="Pfam" id="PF02518">
    <property type="entry name" value="HATPase_c"/>
    <property type="match status" value="1"/>
</dbReference>
<dbReference type="PROSITE" id="PS50109">
    <property type="entry name" value="HIS_KIN"/>
    <property type="match status" value="1"/>
</dbReference>
<dbReference type="Gene3D" id="3.30.565.10">
    <property type="entry name" value="Histidine kinase-like ATPase, C-terminal domain"/>
    <property type="match status" value="1"/>
</dbReference>
<dbReference type="FunFam" id="3.30.565.10:FF:000006">
    <property type="entry name" value="Sensor histidine kinase WalK"/>
    <property type="match status" value="1"/>
</dbReference>
<evidence type="ECO:0000256" key="3">
    <source>
        <dbReference type="ARBA" id="ARBA00012438"/>
    </source>
</evidence>
<dbReference type="InterPro" id="IPR036097">
    <property type="entry name" value="HisK_dim/P_sf"/>
</dbReference>
<evidence type="ECO:0000256" key="7">
    <source>
        <dbReference type="ARBA" id="ARBA00022777"/>
    </source>
</evidence>
<name>A0A511V1W8_9BACL</name>
<evidence type="ECO:0000313" key="14">
    <source>
        <dbReference type="Proteomes" id="UP000321157"/>
    </source>
</evidence>
<evidence type="ECO:0000256" key="2">
    <source>
        <dbReference type="ARBA" id="ARBA00004651"/>
    </source>
</evidence>
<keyword evidence="14" id="KW-1185">Reference proteome</keyword>
<dbReference type="GO" id="GO:0005886">
    <property type="term" value="C:plasma membrane"/>
    <property type="evidence" value="ECO:0007669"/>
    <property type="project" value="UniProtKB-SubCell"/>
</dbReference>
<organism evidence="13 14">
    <name type="scientific">Aneurinibacillus danicus</name>
    <dbReference type="NCBI Taxonomy" id="267746"/>
    <lineage>
        <taxon>Bacteria</taxon>
        <taxon>Bacillati</taxon>
        <taxon>Bacillota</taxon>
        <taxon>Bacilli</taxon>
        <taxon>Bacillales</taxon>
        <taxon>Paenibacillaceae</taxon>
        <taxon>Aneurinibacillus group</taxon>
        <taxon>Aneurinibacillus</taxon>
    </lineage>
</organism>
<gene>
    <name evidence="13" type="ORF">ADA01nite_03660</name>
</gene>
<proteinExistence type="predicted"/>
<protein>
    <recommendedName>
        <fullName evidence="3">histidine kinase</fullName>
        <ecNumber evidence="3">2.7.13.3</ecNumber>
    </recommendedName>
</protein>
<dbReference type="EC" id="2.7.13.3" evidence="3"/>
<dbReference type="Proteomes" id="UP000321157">
    <property type="component" value="Unassembled WGS sequence"/>
</dbReference>
<reference evidence="13 14" key="1">
    <citation type="submission" date="2019-07" db="EMBL/GenBank/DDBJ databases">
        <title>Whole genome shotgun sequence of Aneurinibacillus danicus NBRC 102444.</title>
        <authorList>
            <person name="Hosoyama A."/>
            <person name="Uohara A."/>
            <person name="Ohji S."/>
            <person name="Ichikawa N."/>
        </authorList>
    </citation>
    <scope>NUCLEOTIDE SEQUENCE [LARGE SCALE GENOMIC DNA]</scope>
    <source>
        <strain evidence="13 14">NBRC 102444</strain>
    </source>
</reference>
<evidence type="ECO:0000256" key="10">
    <source>
        <dbReference type="ARBA" id="ARBA00023136"/>
    </source>
</evidence>
<dbReference type="InterPro" id="IPR005467">
    <property type="entry name" value="His_kinase_dom"/>
</dbReference>
<evidence type="ECO:0000256" key="8">
    <source>
        <dbReference type="ARBA" id="ARBA00022840"/>
    </source>
</evidence>
<keyword evidence="9" id="KW-0902">Two-component regulatory system</keyword>
<sequence>MFKKTHTRLTILFTGLMVLFLSAFAVISYFSFSFILYRDSKYQTLELAEQEAQEHRHSFEHDFKKKEHIDYNPQDSSFYYIVRRDGQVIGGDESFPTLRVPIMERLVDWHPGPDEVRIEEFKLEGDKKIYMVIAGRAVYKNGDIIGAIYAGKDITQQRMTLNRLTTVLGIIAALFAIVSSALGYYMAGHAMRPIARSFARQREFVADASHELRTPLSILHSSLEVLDSEEREHLSPFSQQIMDDMKDEVARMRSLAENLLTLARADSGALEVTKETFDLCPIAEKLVRSFQPLLSERGQTLELNTPEKFVMYADKERITQLLCILLDNARKYTPQGGQITLRLYETRKGKERMLCIDVQDTGIGIPPEEQTRIFDRFYRVDKVRSRELGSTGLGLSIASWIVRVHQGVIRVQSEPGNGSTFTVQFPAKYAGQAGKRL</sequence>
<accession>A0A511V1W8</accession>
<keyword evidence="11" id="KW-0812">Transmembrane</keyword>
<dbReference type="PANTHER" id="PTHR43711">
    <property type="entry name" value="TWO-COMPONENT HISTIDINE KINASE"/>
    <property type="match status" value="1"/>
</dbReference>
<dbReference type="GO" id="GO:0005524">
    <property type="term" value="F:ATP binding"/>
    <property type="evidence" value="ECO:0007669"/>
    <property type="project" value="UniProtKB-KW"/>
</dbReference>
<dbReference type="InterPro" id="IPR050736">
    <property type="entry name" value="Sensor_HK_Regulatory"/>
</dbReference>
<dbReference type="PRINTS" id="PR00344">
    <property type="entry name" value="BCTRLSENSOR"/>
</dbReference>
<keyword evidence="8" id="KW-0067">ATP-binding</keyword>
<dbReference type="GO" id="GO:0000155">
    <property type="term" value="F:phosphorelay sensor kinase activity"/>
    <property type="evidence" value="ECO:0007669"/>
    <property type="project" value="InterPro"/>
</dbReference>
<dbReference type="CDD" id="cd00082">
    <property type="entry name" value="HisKA"/>
    <property type="match status" value="1"/>
</dbReference>
<evidence type="ECO:0000259" key="12">
    <source>
        <dbReference type="PROSITE" id="PS50109"/>
    </source>
</evidence>
<dbReference type="SUPFAM" id="SSF55874">
    <property type="entry name" value="ATPase domain of HSP90 chaperone/DNA topoisomerase II/histidine kinase"/>
    <property type="match status" value="1"/>
</dbReference>
<dbReference type="Pfam" id="PF00512">
    <property type="entry name" value="HisKA"/>
    <property type="match status" value="1"/>
</dbReference>
<keyword evidence="7 13" id="KW-0418">Kinase</keyword>
<dbReference type="Gene3D" id="1.10.287.130">
    <property type="match status" value="1"/>
</dbReference>
<dbReference type="InterPro" id="IPR004358">
    <property type="entry name" value="Sig_transdc_His_kin-like_C"/>
</dbReference>
<dbReference type="InterPro" id="IPR003594">
    <property type="entry name" value="HATPase_dom"/>
</dbReference>
<dbReference type="EMBL" id="BJXX01000016">
    <property type="protein sequence ID" value="GEN32906.1"/>
    <property type="molecule type" value="Genomic_DNA"/>
</dbReference>
<dbReference type="FunFam" id="1.10.287.130:FF:000001">
    <property type="entry name" value="Two-component sensor histidine kinase"/>
    <property type="match status" value="1"/>
</dbReference>
<dbReference type="InterPro" id="IPR036890">
    <property type="entry name" value="HATPase_C_sf"/>
</dbReference>
<evidence type="ECO:0000256" key="9">
    <source>
        <dbReference type="ARBA" id="ARBA00023012"/>
    </source>
</evidence>
<evidence type="ECO:0000256" key="5">
    <source>
        <dbReference type="ARBA" id="ARBA00022679"/>
    </source>
</evidence>
<dbReference type="RefSeq" id="WP_146808209.1">
    <property type="nucleotide sequence ID" value="NZ_BJXX01000016.1"/>
</dbReference>
<keyword evidence="11" id="KW-1133">Transmembrane helix</keyword>
<dbReference type="CDD" id="cd00075">
    <property type="entry name" value="HATPase"/>
    <property type="match status" value="1"/>
</dbReference>
<dbReference type="SMART" id="SM00388">
    <property type="entry name" value="HisKA"/>
    <property type="match status" value="1"/>
</dbReference>
<dbReference type="SUPFAM" id="SSF47384">
    <property type="entry name" value="Homodimeric domain of signal transducing histidine kinase"/>
    <property type="match status" value="1"/>
</dbReference>
<feature type="transmembrane region" description="Helical" evidence="11">
    <location>
        <begin position="164"/>
        <end position="187"/>
    </location>
</feature>
<evidence type="ECO:0000313" key="13">
    <source>
        <dbReference type="EMBL" id="GEN32906.1"/>
    </source>
</evidence>
<comment type="subcellular location">
    <subcellularLocation>
        <location evidence="2">Cell membrane</location>
        <topology evidence="2">Multi-pass membrane protein</topology>
    </subcellularLocation>
</comment>
<feature type="domain" description="Histidine kinase" evidence="12">
    <location>
        <begin position="207"/>
        <end position="429"/>
    </location>
</feature>
<keyword evidence="10 11" id="KW-0472">Membrane</keyword>
<comment type="catalytic activity">
    <reaction evidence="1">
        <text>ATP + protein L-histidine = ADP + protein N-phospho-L-histidine.</text>
        <dbReference type="EC" id="2.7.13.3"/>
    </reaction>
</comment>
<dbReference type="InterPro" id="IPR003661">
    <property type="entry name" value="HisK_dim/P_dom"/>
</dbReference>
<evidence type="ECO:0000256" key="11">
    <source>
        <dbReference type="SAM" id="Phobius"/>
    </source>
</evidence>
<keyword evidence="6" id="KW-0547">Nucleotide-binding</keyword>
<evidence type="ECO:0000256" key="4">
    <source>
        <dbReference type="ARBA" id="ARBA00022553"/>
    </source>
</evidence>
<dbReference type="SMART" id="SM00387">
    <property type="entry name" value="HATPase_c"/>
    <property type="match status" value="1"/>
</dbReference>
<evidence type="ECO:0000256" key="6">
    <source>
        <dbReference type="ARBA" id="ARBA00022741"/>
    </source>
</evidence>
<keyword evidence="4" id="KW-0597">Phosphoprotein</keyword>
<dbReference type="PANTHER" id="PTHR43711:SF1">
    <property type="entry name" value="HISTIDINE KINASE 1"/>
    <property type="match status" value="1"/>
</dbReference>
<evidence type="ECO:0000256" key="1">
    <source>
        <dbReference type="ARBA" id="ARBA00000085"/>
    </source>
</evidence>
<keyword evidence="5" id="KW-0808">Transferase</keyword>
<comment type="caution">
    <text evidence="13">The sequence shown here is derived from an EMBL/GenBank/DDBJ whole genome shotgun (WGS) entry which is preliminary data.</text>
</comment>
<dbReference type="OrthoDB" id="9813151at2"/>
<dbReference type="AlphaFoldDB" id="A0A511V1W8"/>